<proteinExistence type="predicted"/>
<keyword evidence="2" id="KW-0472">Membrane</keyword>
<dbReference type="RefSeq" id="WP_110368978.1">
    <property type="nucleotide sequence ID" value="NZ_CP029287.2"/>
</dbReference>
<sequence length="856" mass="92786">MKLIGLLLLIFLLSLQTSLSFSVLKYSEPVSQNNLLLQNYQRFFQNYVEKSPKSGSNSSYTQVSNQGPNSPTGNVVFTQSGIPNGNEWVVRIFSQGNDCIARYSSYSSQLAFNLPNGKYIYTVSSCNPLYVTSNAVNVLNVQGGANVNINFVPAPWAGGVNGYHPYEPISGYQSVTLTLYPTDGPEGLSFGAMNTTLEFCVYLGSNEIYSKVIVGHPFSLVSITPDDAYGYVNFNYSGQGMKLVVKNLGPSTGYYAYSLWDYYIDNYTASLITMVPQFALNFVPINFNANNTGISFLLKAPNYTSAYPLAIWIGEGFYYPNGKSWWAQIGFNNWVNASFDISYAGWGIFSNIFPTVGGTDSNYPLIPGDIYNFTMALISNTTWGFLINGTPIIEPGLTGYLNTTTTYSNGGFDLGFEVLTEARVGSENATSFIPNPVTVIQGMEMKVGNQWIKVPNLGLGVIGENWWTIGTSNSPGTTLFSVQGNIQNSSITPGELVFTKFNNLIMDIPSSVNGYTVYPVYGSFNYPDITCNTGLNYFNATVSQGMLKITVNQNQTILSIFSLNSQGILTSFKSYSFNKGIYYLPLPQNASKLAISASSTQGVYNFNKTGNFGNYVEEISLDDMLPHQVTFQESGLPPGTTWSVTFNGQQKSSSSSTITFSVPAGTYSFTVGNVSGYTVSQSTGTVTVTNSNVQVSLVFTPVPTSYNVTFQESGLPPGTTWSVTFNGQQKSSSSSTITFSVPAGTYSFTVSSPQGYTINVSKTPITISRTTTIYVGFSLLKSTSYANITTNTSTVSTNSTTPQSTHSNANSTTSNTNNAPNNNLAQTGNSIFLSLLTPIVAIIIIALVVVILLKRR</sequence>
<dbReference type="AlphaFoldDB" id="A0A2U9ISM6"/>
<dbReference type="GeneID" id="36834550"/>
<feature type="region of interest" description="Disordered" evidence="1">
    <location>
        <begin position="54"/>
        <end position="74"/>
    </location>
</feature>
<protein>
    <recommendedName>
        <fullName evidence="5">Thermopsin</fullName>
    </recommendedName>
</protein>
<evidence type="ECO:0000313" key="3">
    <source>
        <dbReference type="EMBL" id="AWR99050.1"/>
    </source>
</evidence>
<accession>A0A2U9ISM6</accession>
<evidence type="ECO:0000256" key="1">
    <source>
        <dbReference type="SAM" id="MobiDB-lite"/>
    </source>
</evidence>
<keyword evidence="2" id="KW-0812">Transmembrane</keyword>
<gene>
    <name evidence="3" type="ORF">DFR87_04370</name>
</gene>
<keyword evidence="4" id="KW-1185">Reference proteome</keyword>
<evidence type="ECO:0000256" key="2">
    <source>
        <dbReference type="SAM" id="Phobius"/>
    </source>
</evidence>
<dbReference type="OrthoDB" id="43976at2157"/>
<feature type="transmembrane region" description="Helical" evidence="2">
    <location>
        <begin position="831"/>
        <end position="853"/>
    </location>
</feature>
<organism evidence="3 4">
    <name type="scientific">Metallosphaera hakonensis JCM 8857 = DSM 7519</name>
    <dbReference type="NCBI Taxonomy" id="1293036"/>
    <lineage>
        <taxon>Archaea</taxon>
        <taxon>Thermoproteota</taxon>
        <taxon>Thermoprotei</taxon>
        <taxon>Sulfolobales</taxon>
        <taxon>Sulfolobaceae</taxon>
        <taxon>Metallosphaera</taxon>
    </lineage>
</organism>
<dbReference type="EMBL" id="CP029287">
    <property type="protein sequence ID" value="AWR99050.1"/>
    <property type="molecule type" value="Genomic_DNA"/>
</dbReference>
<evidence type="ECO:0008006" key="5">
    <source>
        <dbReference type="Google" id="ProtNLM"/>
    </source>
</evidence>
<evidence type="ECO:0000313" key="4">
    <source>
        <dbReference type="Proteomes" id="UP000247586"/>
    </source>
</evidence>
<reference evidence="3" key="1">
    <citation type="submission" date="2018-05" db="EMBL/GenBank/DDBJ databases">
        <title>Complete Genome Sequences of Extremely Thermoacidophilic, Metal-Mobilizing Type-Strain Members of the Archaeal Family Sulfolobaceae: Acidianus brierleyi DSM-1651T, Acidianus sulfidivorans DSM-18786T, Metallosphaera hakonensis DSM-7519T, and Metallosphaera prunae DSM-10039T.</title>
        <authorList>
            <person name="Counts J.A."/>
            <person name="Kelly R.M."/>
        </authorList>
    </citation>
    <scope>NUCLEOTIDE SEQUENCE [LARGE SCALE GENOMIC DNA]</scope>
    <source>
        <strain evidence="3">HO1-1</strain>
    </source>
</reference>
<name>A0A2U9ISM6_9CREN</name>
<feature type="region of interest" description="Disordered" evidence="1">
    <location>
        <begin position="792"/>
        <end position="821"/>
    </location>
</feature>
<dbReference type="KEGG" id="mhk:DFR87_04370"/>
<keyword evidence="2" id="KW-1133">Transmembrane helix</keyword>
<dbReference type="Proteomes" id="UP000247586">
    <property type="component" value="Chromosome"/>
</dbReference>